<dbReference type="InterPro" id="IPR038454">
    <property type="entry name" value="DnaA_N_sf"/>
</dbReference>
<dbReference type="EMBL" id="SWBM01000001">
    <property type="protein sequence ID" value="TKC19278.1"/>
    <property type="molecule type" value="Genomic_DNA"/>
</dbReference>
<reference evidence="2 3" key="1">
    <citation type="journal article" date="2011" name="J. Microbiol.">
        <title>Bacillus kyonggiensis sp. nov., isolated from soil of a lettuce field.</title>
        <authorList>
            <person name="Dong K."/>
            <person name="Lee S."/>
        </authorList>
    </citation>
    <scope>NUCLEOTIDE SEQUENCE [LARGE SCALE GENOMIC DNA]</scope>
    <source>
        <strain evidence="2 3">NB22</strain>
    </source>
</reference>
<dbReference type="Gene3D" id="3.30.300.180">
    <property type="match status" value="1"/>
</dbReference>
<evidence type="ECO:0000313" key="3">
    <source>
        <dbReference type="Proteomes" id="UP000307756"/>
    </source>
</evidence>
<evidence type="ECO:0000313" key="2">
    <source>
        <dbReference type="EMBL" id="TKC19278.1"/>
    </source>
</evidence>
<name>A0A4U1DAR7_9BACI</name>
<comment type="caution">
    <text evidence="2">The sequence shown here is derived from an EMBL/GenBank/DDBJ whole genome shotgun (WGS) entry which is preliminary data.</text>
</comment>
<evidence type="ECO:0000259" key="1">
    <source>
        <dbReference type="Pfam" id="PF11638"/>
    </source>
</evidence>
<proteinExistence type="predicted"/>
<organism evidence="2 3">
    <name type="scientific">Robertmurraya kyonggiensis</name>
    <dbReference type="NCBI Taxonomy" id="1037680"/>
    <lineage>
        <taxon>Bacteria</taxon>
        <taxon>Bacillati</taxon>
        <taxon>Bacillota</taxon>
        <taxon>Bacilli</taxon>
        <taxon>Bacillales</taxon>
        <taxon>Bacillaceae</taxon>
        <taxon>Robertmurraya</taxon>
    </lineage>
</organism>
<gene>
    <name evidence="2" type="ORF">FA727_06980</name>
</gene>
<dbReference type="AlphaFoldDB" id="A0A4U1DAR7"/>
<keyword evidence="3" id="KW-1185">Reference proteome</keyword>
<dbReference type="Proteomes" id="UP000307756">
    <property type="component" value="Unassembled WGS sequence"/>
</dbReference>
<feature type="domain" description="DnaA N-terminal" evidence="1">
    <location>
        <begin position="15"/>
        <end position="72"/>
    </location>
</feature>
<accession>A0A4U1DAR7</accession>
<dbReference type="Pfam" id="PF11638">
    <property type="entry name" value="DnaA_N"/>
    <property type="match status" value="1"/>
</dbReference>
<dbReference type="InterPro" id="IPR024633">
    <property type="entry name" value="DnaA_N_dom"/>
</dbReference>
<sequence length="72" mass="8515">MWIFVILGGFSVENNKLWYEILESVKSEISPKAYNTWFKNTSLEIKENNSLVIYAANEFASDWVRKNYFTLI</sequence>
<protein>
    <recommendedName>
        <fullName evidence="1">DnaA N-terminal domain-containing protein</fullName>
    </recommendedName>
</protein>